<keyword evidence="1 5" id="KW-0853">WD repeat</keyword>
<evidence type="ECO:0000256" key="1">
    <source>
        <dbReference type="ARBA" id="ARBA00022574"/>
    </source>
</evidence>
<dbReference type="GO" id="GO:0005737">
    <property type="term" value="C:cytoplasm"/>
    <property type="evidence" value="ECO:0007669"/>
    <property type="project" value="UniProtKB-ARBA"/>
</dbReference>
<dbReference type="PROSITE" id="PS50082">
    <property type="entry name" value="WD_REPEATS_2"/>
    <property type="match status" value="1"/>
</dbReference>
<dbReference type="PANTHER" id="PTHR11227">
    <property type="entry name" value="WD-REPEAT PROTEIN INTERACTING WITH PHOSPHOINOSIDES WIPI -RELATED"/>
    <property type="match status" value="1"/>
</dbReference>
<dbReference type="OMA" id="ATWGGMF"/>
<dbReference type="InterPro" id="IPR015943">
    <property type="entry name" value="WD40/YVTN_repeat-like_dom_sf"/>
</dbReference>
<feature type="repeat" description="WD" evidence="5">
    <location>
        <begin position="164"/>
        <end position="192"/>
    </location>
</feature>
<dbReference type="EMBL" id="LR899011">
    <property type="protein sequence ID" value="CAD7085924.1"/>
    <property type="molecule type" value="Genomic_DNA"/>
</dbReference>
<evidence type="ECO:0000256" key="4">
    <source>
        <dbReference type="ARBA" id="ARBA00025740"/>
    </source>
</evidence>
<dbReference type="InterPro" id="IPR048720">
    <property type="entry name" value="PROPPIN"/>
</dbReference>
<proteinExistence type="inferred from homology"/>
<comment type="similarity">
    <text evidence="4">Belongs to the WD repeat PROPPIN family.</text>
</comment>
<dbReference type="AlphaFoldDB" id="A0A7R8YV41"/>
<keyword evidence="3" id="KW-0072">Autophagy</keyword>
<evidence type="ECO:0000313" key="8">
    <source>
        <dbReference type="Proteomes" id="UP000594454"/>
    </source>
</evidence>
<reference evidence="7 8" key="1">
    <citation type="submission" date="2020-11" db="EMBL/GenBank/DDBJ databases">
        <authorList>
            <person name="Wallbank WR R."/>
            <person name="Pardo Diaz C."/>
            <person name="Kozak K."/>
            <person name="Martin S."/>
            <person name="Jiggins C."/>
            <person name="Moest M."/>
            <person name="Warren A I."/>
            <person name="Generalovic N T."/>
            <person name="Byers J.R.P. K."/>
            <person name="Montejo-Kovacevich G."/>
            <person name="Yen C E."/>
        </authorList>
    </citation>
    <scope>NUCLEOTIDE SEQUENCE [LARGE SCALE GENOMIC DNA]</scope>
</reference>
<evidence type="ECO:0000256" key="5">
    <source>
        <dbReference type="PROSITE-ProRule" id="PRU00221"/>
    </source>
</evidence>
<dbReference type="Gene3D" id="2.130.10.10">
    <property type="entry name" value="YVTN repeat-like/Quinoprotein amine dehydrogenase"/>
    <property type="match status" value="1"/>
</dbReference>
<evidence type="ECO:0000313" key="7">
    <source>
        <dbReference type="EMBL" id="CAD7085924.1"/>
    </source>
</evidence>
<dbReference type="Proteomes" id="UP000594454">
    <property type="component" value="Chromosome 3"/>
</dbReference>
<sequence length="460" mass="51132">MITYNINFNQDFTSLAVVGTTGYRLFTLSSVEKVEEIFCSHNENTRIAERLFSSSLVAVVTVAEPNKLKICHFKKGSEICNYSYPSDILSVRLNRARLIVSLRDSIYIHNIRDMKLLHSIRHVSPNEVGLCSLSLNSHLAYPISSTNGELQIFDANKLLMGVNIQAHDSSLSAINFSPDGALIATASERGTVIRVFCTKNARKVHEFRRGVKRNVNIASLMFNSCAEFLCASSNTETVHIFKIDGKLVENAERQSMADSSAPPSSSEEESKESLEDASVKAEESSSSWTGFFSKAVQSYLPSQVSDVFSQDRAFATVQLNQPGLKYVCALAKLEKQTRLLMACEDGFLYIYEFNEARKGGDCKLIRVHDLRNPLEGVTELDMNDSYCDRSQSSLDNISSNSSKNSSPKSQCTYAGILKGSKKDILTVESDKCRDLSEAVDYPTKSIFDDRQFPPVATVRE</sequence>
<protein>
    <recommendedName>
        <fullName evidence="9">WD repeat domain phosphoinositide-interacting protein 2</fullName>
    </recommendedName>
</protein>
<evidence type="ECO:0000256" key="2">
    <source>
        <dbReference type="ARBA" id="ARBA00022737"/>
    </source>
</evidence>
<dbReference type="InterPro" id="IPR001680">
    <property type="entry name" value="WD40_rpt"/>
</dbReference>
<evidence type="ECO:0000256" key="6">
    <source>
        <dbReference type="SAM" id="MobiDB-lite"/>
    </source>
</evidence>
<name>A0A7R8YV41_HERIL</name>
<evidence type="ECO:0008006" key="9">
    <source>
        <dbReference type="Google" id="ProtNLM"/>
    </source>
</evidence>
<gene>
    <name evidence="7" type="ORF">HERILL_LOCUS8734</name>
</gene>
<dbReference type="FunCoup" id="A0A7R8YV41">
    <property type="interactions" value="646"/>
</dbReference>
<dbReference type="SUPFAM" id="SSF50978">
    <property type="entry name" value="WD40 repeat-like"/>
    <property type="match status" value="1"/>
</dbReference>
<dbReference type="InParanoid" id="A0A7R8YV41"/>
<accession>A0A7R8YV41</accession>
<dbReference type="InterPro" id="IPR036322">
    <property type="entry name" value="WD40_repeat_dom_sf"/>
</dbReference>
<feature type="compositionally biased region" description="Low complexity" evidence="6">
    <location>
        <begin position="256"/>
        <end position="265"/>
    </location>
</feature>
<dbReference type="SMART" id="SM00320">
    <property type="entry name" value="WD40"/>
    <property type="match status" value="2"/>
</dbReference>
<dbReference type="Pfam" id="PF21032">
    <property type="entry name" value="PROPPIN"/>
    <property type="match status" value="2"/>
</dbReference>
<keyword evidence="8" id="KW-1185">Reference proteome</keyword>
<feature type="region of interest" description="Disordered" evidence="6">
    <location>
        <begin position="252"/>
        <end position="279"/>
    </location>
</feature>
<dbReference type="GO" id="GO:0006914">
    <property type="term" value="P:autophagy"/>
    <property type="evidence" value="ECO:0007669"/>
    <property type="project" value="UniProtKB-KW"/>
</dbReference>
<keyword evidence="2" id="KW-0677">Repeat</keyword>
<organism evidence="7 8">
    <name type="scientific">Hermetia illucens</name>
    <name type="common">Black soldier fly</name>
    <dbReference type="NCBI Taxonomy" id="343691"/>
    <lineage>
        <taxon>Eukaryota</taxon>
        <taxon>Metazoa</taxon>
        <taxon>Ecdysozoa</taxon>
        <taxon>Arthropoda</taxon>
        <taxon>Hexapoda</taxon>
        <taxon>Insecta</taxon>
        <taxon>Pterygota</taxon>
        <taxon>Neoptera</taxon>
        <taxon>Endopterygota</taxon>
        <taxon>Diptera</taxon>
        <taxon>Brachycera</taxon>
        <taxon>Stratiomyomorpha</taxon>
        <taxon>Stratiomyidae</taxon>
        <taxon>Hermetiinae</taxon>
        <taxon>Hermetia</taxon>
    </lineage>
</organism>
<dbReference type="OrthoDB" id="1667587at2759"/>
<evidence type="ECO:0000256" key="3">
    <source>
        <dbReference type="ARBA" id="ARBA00023006"/>
    </source>
</evidence>